<dbReference type="Gene3D" id="3.40.50.300">
    <property type="entry name" value="P-loop containing nucleotide triphosphate hydrolases"/>
    <property type="match status" value="1"/>
</dbReference>
<dbReference type="Proteomes" id="UP001431192">
    <property type="component" value="Unassembled WGS sequence"/>
</dbReference>
<dbReference type="InterPro" id="IPR027417">
    <property type="entry name" value="P-loop_NTPase"/>
</dbReference>
<evidence type="ECO:0000313" key="2">
    <source>
        <dbReference type="Proteomes" id="UP001431192"/>
    </source>
</evidence>
<proteinExistence type="predicted"/>
<evidence type="ECO:0000313" key="1">
    <source>
        <dbReference type="EMBL" id="MCT8985740.1"/>
    </source>
</evidence>
<dbReference type="EMBL" id="JAODOQ010000001">
    <property type="protein sequence ID" value="MCT8985740.1"/>
    <property type="molecule type" value="Genomic_DNA"/>
</dbReference>
<reference evidence="1" key="1">
    <citation type="submission" date="2022-09" db="EMBL/GenBank/DDBJ databases">
        <title>Shewanella sp. KJ10-1 sp.nov, isolated from marine algae.</title>
        <authorList>
            <person name="Butt M."/>
            <person name="Lee J.K."/>
            <person name="Kim J.M."/>
            <person name="Choi D.G."/>
        </authorList>
    </citation>
    <scope>NUCLEOTIDE SEQUENCE</scope>
    <source>
        <strain evidence="1">KJ10-1</strain>
    </source>
</reference>
<gene>
    <name evidence="1" type="ORF">N4T56_03455</name>
</gene>
<sequence length="191" mass="22155">MTVKNIVLHIGLSKTGTSSIQNYIRDSLAQLRTLGVSALIDNDWPHGLAKAINASDEAFKDKFKESLKSEESENLIISSEYFEFMDEAKVRAVKSFLCDYQVTVVVYLKRQDKAIISMYNEEVKKGITLLDFREYCRQNWRRFDYCSLLQKWSTAFGVENMVVRPFDVNSFYNEDLLQDFFVLLVLISSQK</sequence>
<dbReference type="RefSeq" id="WP_261732227.1">
    <property type="nucleotide sequence ID" value="NZ_JAODOQ010000001.1"/>
</dbReference>
<keyword evidence="2" id="KW-1185">Reference proteome</keyword>
<name>A0ABT2NZD3_9GAMM</name>
<protein>
    <recommendedName>
        <fullName evidence="3">Sulfotransferase family protein</fullName>
    </recommendedName>
</protein>
<organism evidence="1 2">
    <name type="scientific">Shewanella phaeophyticola</name>
    <dbReference type="NCBI Taxonomy" id="2978345"/>
    <lineage>
        <taxon>Bacteria</taxon>
        <taxon>Pseudomonadati</taxon>
        <taxon>Pseudomonadota</taxon>
        <taxon>Gammaproteobacteria</taxon>
        <taxon>Alteromonadales</taxon>
        <taxon>Shewanellaceae</taxon>
        <taxon>Shewanella</taxon>
    </lineage>
</organism>
<evidence type="ECO:0008006" key="3">
    <source>
        <dbReference type="Google" id="ProtNLM"/>
    </source>
</evidence>
<accession>A0ABT2NZD3</accession>
<comment type="caution">
    <text evidence="1">The sequence shown here is derived from an EMBL/GenBank/DDBJ whole genome shotgun (WGS) entry which is preliminary data.</text>
</comment>